<dbReference type="Pfam" id="PF13671">
    <property type="entry name" value="AAA_33"/>
    <property type="match status" value="1"/>
</dbReference>
<name>A0A238J8H7_9RHOB</name>
<dbReference type="InterPro" id="IPR006674">
    <property type="entry name" value="HD_domain"/>
</dbReference>
<accession>A0A238J8H7</accession>
<feature type="domain" description="HD" evidence="2">
    <location>
        <begin position="55"/>
        <end position="159"/>
    </location>
</feature>
<dbReference type="AlphaFoldDB" id="A0A238J8H7"/>
<dbReference type="PANTHER" id="PTHR47545:SF1">
    <property type="entry name" value="MULTIFUNCTIONAL CCA PROTEIN"/>
    <property type="match status" value="1"/>
</dbReference>
<protein>
    <submittedName>
        <fullName evidence="3">Multifunctional tRNA nucleotidyl transferase/2'3'-cyclic phosphodiesterase/2'nucleotidase/phosphatase</fullName>
    </submittedName>
</protein>
<dbReference type="InterPro" id="IPR027417">
    <property type="entry name" value="P-loop_NTPase"/>
</dbReference>
<dbReference type="Gene3D" id="3.40.50.300">
    <property type="entry name" value="P-loop containing nucleotide triphosphate hydrolases"/>
    <property type="match status" value="1"/>
</dbReference>
<evidence type="ECO:0000313" key="3">
    <source>
        <dbReference type="EMBL" id="SMX26968.1"/>
    </source>
</evidence>
<dbReference type="SUPFAM" id="SSF109604">
    <property type="entry name" value="HD-domain/PDEase-like"/>
    <property type="match status" value="1"/>
</dbReference>
<dbReference type="Pfam" id="PF01966">
    <property type="entry name" value="HD"/>
    <property type="match status" value="1"/>
</dbReference>
<evidence type="ECO:0000259" key="2">
    <source>
        <dbReference type="Pfam" id="PF01966"/>
    </source>
</evidence>
<dbReference type="PANTHER" id="PTHR47545">
    <property type="entry name" value="MULTIFUNCTIONAL CCA PROTEIN"/>
    <property type="match status" value="1"/>
</dbReference>
<keyword evidence="3" id="KW-0808">Transferase</keyword>
<dbReference type="Gene3D" id="1.10.3090.10">
    <property type="entry name" value="cca-adding enzyme, domain 2"/>
    <property type="match status" value="1"/>
</dbReference>
<dbReference type="NCBIfam" id="TIGR00277">
    <property type="entry name" value="HDIG"/>
    <property type="match status" value="1"/>
</dbReference>
<sequence length="385" mass="43077">MRLNSSHSFQQLLDLVPPVGQSPNWAALWGLWPELDVLDTCPQDPMHHGEGDVGTHTRMVVEALLTLPGWQTLNPGRRALLFWTAMLHDIGKPATTRHEAGRITSRGHSRVGAAIARQLLGRARVPFQWREELCALIRSHQLPFWLLDRPDPPRLAIETSLTCRADLLCLHAQADALGRICADQAAILDNTALSLAQFEELGCADQPFDFASDGARIEYLNREGRDPTYTPHEQFGSDVVLMSGLPGAGKDTWIARNLPDLPMISLDEIRGEMGVPATANQGPVAQEGMARARVFLRKGQGFVWNATNVTRQQRARLLNLFHSYGARTRIVYIEPDWQEVFMQNRQRKEAVPETVIHALLRKLEPPDLREAHQVTFVVPKTSETG</sequence>
<organism evidence="3 4">
    <name type="scientific">Pelagimonas phthalicica</name>
    <dbReference type="NCBI Taxonomy" id="1037362"/>
    <lineage>
        <taxon>Bacteria</taxon>
        <taxon>Pseudomonadati</taxon>
        <taxon>Pseudomonadota</taxon>
        <taxon>Alphaproteobacteria</taxon>
        <taxon>Rhodobacterales</taxon>
        <taxon>Roseobacteraceae</taxon>
        <taxon>Pelagimonas</taxon>
    </lineage>
</organism>
<evidence type="ECO:0000313" key="4">
    <source>
        <dbReference type="Proteomes" id="UP000225972"/>
    </source>
</evidence>
<dbReference type="GO" id="GO:0000166">
    <property type="term" value="F:nucleotide binding"/>
    <property type="evidence" value="ECO:0007669"/>
    <property type="project" value="UniProtKB-KW"/>
</dbReference>
<dbReference type="RefSeq" id="WP_099243175.1">
    <property type="nucleotide sequence ID" value="NZ_FXXP01000001.1"/>
</dbReference>
<dbReference type="CDD" id="cd00077">
    <property type="entry name" value="HDc"/>
    <property type="match status" value="1"/>
</dbReference>
<keyword evidence="1" id="KW-0547">Nucleotide-binding</keyword>
<gene>
    <name evidence="3" type="ORF">TRP8649_01069</name>
</gene>
<dbReference type="InterPro" id="IPR006675">
    <property type="entry name" value="HDIG_dom"/>
</dbReference>
<dbReference type="OrthoDB" id="9805698at2"/>
<dbReference type="GO" id="GO:0016740">
    <property type="term" value="F:transferase activity"/>
    <property type="evidence" value="ECO:0007669"/>
    <property type="project" value="UniProtKB-KW"/>
</dbReference>
<dbReference type="InterPro" id="IPR003607">
    <property type="entry name" value="HD/PDEase_dom"/>
</dbReference>
<proteinExistence type="predicted"/>
<dbReference type="InterPro" id="IPR050124">
    <property type="entry name" value="tRNA_CCA-adding_enzyme"/>
</dbReference>
<evidence type="ECO:0000256" key="1">
    <source>
        <dbReference type="ARBA" id="ARBA00022741"/>
    </source>
</evidence>
<keyword evidence="4" id="KW-1185">Reference proteome</keyword>
<reference evidence="4" key="1">
    <citation type="submission" date="2017-05" db="EMBL/GenBank/DDBJ databases">
        <authorList>
            <person name="Rodrigo-Torres L."/>
            <person name="Arahal R. D."/>
            <person name="Lucena T."/>
        </authorList>
    </citation>
    <scope>NUCLEOTIDE SEQUENCE [LARGE SCALE GENOMIC DNA]</scope>
    <source>
        <strain evidence="4">CECT 8649</strain>
    </source>
</reference>
<dbReference type="SUPFAM" id="SSF52540">
    <property type="entry name" value="P-loop containing nucleoside triphosphate hydrolases"/>
    <property type="match status" value="1"/>
</dbReference>
<dbReference type="Proteomes" id="UP000225972">
    <property type="component" value="Unassembled WGS sequence"/>
</dbReference>
<dbReference type="EMBL" id="FXXP01000001">
    <property type="protein sequence ID" value="SMX26968.1"/>
    <property type="molecule type" value="Genomic_DNA"/>
</dbReference>